<dbReference type="RefSeq" id="WP_345453549.1">
    <property type="nucleotide sequence ID" value="NZ_BAABRV010000003.1"/>
</dbReference>
<dbReference type="Proteomes" id="UP001404956">
    <property type="component" value="Unassembled WGS sequence"/>
</dbReference>
<reference evidence="1 2" key="1">
    <citation type="submission" date="2024-02" db="EMBL/GenBank/DDBJ databases">
        <title>Deinococcus aluminii NBRC 112889.</title>
        <authorList>
            <person name="Ichikawa N."/>
            <person name="Katano-Makiyama Y."/>
            <person name="Hidaka K."/>
        </authorList>
    </citation>
    <scope>NUCLEOTIDE SEQUENCE [LARGE SCALE GENOMIC DNA]</scope>
    <source>
        <strain evidence="1 2">NBRC 112889</strain>
    </source>
</reference>
<evidence type="ECO:0000313" key="2">
    <source>
        <dbReference type="Proteomes" id="UP001404956"/>
    </source>
</evidence>
<dbReference type="EMBL" id="BAABRV010000003">
    <property type="protein sequence ID" value="GAA5533400.1"/>
    <property type="molecule type" value="Genomic_DNA"/>
</dbReference>
<accession>A0ABP9XDF3</accession>
<proteinExistence type="predicted"/>
<gene>
    <name evidence="1" type="ORF">Dalu01_01803</name>
</gene>
<evidence type="ECO:0000313" key="1">
    <source>
        <dbReference type="EMBL" id="GAA5533400.1"/>
    </source>
</evidence>
<name>A0ABP9XDF3_9DEIO</name>
<organism evidence="1 2">
    <name type="scientific">Deinococcus aluminii</name>
    <dbReference type="NCBI Taxonomy" id="1656885"/>
    <lineage>
        <taxon>Bacteria</taxon>
        <taxon>Thermotogati</taxon>
        <taxon>Deinococcota</taxon>
        <taxon>Deinococci</taxon>
        <taxon>Deinococcales</taxon>
        <taxon>Deinococcaceae</taxon>
        <taxon>Deinococcus</taxon>
    </lineage>
</organism>
<sequence length="138" mass="14643">MQDTSHTPADGTYSFTSPLSGAPVLARFEDGKLTAYLYAGEAQPLTELAAAQLAHLIGYLDGVAFAPLAQPIGKAAAARLHRIMGRLGIPSAQHYALAAAALGEWKPLESLAELTEREARTVWQHVCSLYPSARTLAA</sequence>
<comment type="caution">
    <text evidence="1">The sequence shown here is derived from an EMBL/GenBank/DDBJ whole genome shotgun (WGS) entry which is preliminary data.</text>
</comment>
<keyword evidence="2" id="KW-1185">Reference proteome</keyword>
<protein>
    <submittedName>
        <fullName evidence="1">Uncharacterized protein</fullName>
    </submittedName>
</protein>